<comment type="similarity">
    <text evidence="2">Belongs to the purine nucleoside phosphorylase YfiH/LACC1 family.</text>
</comment>
<comment type="catalytic activity">
    <reaction evidence="7">
        <text>adenosine + H2O + H(+) = inosine + NH4(+)</text>
        <dbReference type="Rhea" id="RHEA:24408"/>
        <dbReference type="ChEBI" id="CHEBI:15377"/>
        <dbReference type="ChEBI" id="CHEBI:15378"/>
        <dbReference type="ChEBI" id="CHEBI:16335"/>
        <dbReference type="ChEBI" id="CHEBI:17596"/>
        <dbReference type="ChEBI" id="CHEBI:28938"/>
        <dbReference type="EC" id="3.5.4.4"/>
    </reaction>
    <physiologicalReaction direction="left-to-right" evidence="7">
        <dbReference type="Rhea" id="RHEA:24409"/>
    </physiologicalReaction>
</comment>
<reference evidence="10" key="1">
    <citation type="submission" date="2018-06" db="EMBL/GenBank/DDBJ databases">
        <authorList>
            <person name="Zhirakovskaya E."/>
        </authorList>
    </citation>
    <scope>NUCLEOTIDE SEQUENCE</scope>
</reference>
<dbReference type="PANTHER" id="PTHR30616:SF2">
    <property type="entry name" value="PURINE NUCLEOSIDE PHOSPHORYLASE LACC1"/>
    <property type="match status" value="1"/>
</dbReference>
<evidence type="ECO:0000256" key="5">
    <source>
        <dbReference type="ARBA" id="ARBA00022801"/>
    </source>
</evidence>
<gene>
    <name evidence="10" type="ORF">MNBD_NITROSPINAE03-956</name>
</gene>
<keyword evidence="4" id="KW-0479">Metal-binding</keyword>
<name>A0A3B1BYQ2_9ZZZZ</name>
<dbReference type="PANTHER" id="PTHR30616">
    <property type="entry name" value="UNCHARACTERIZED PROTEIN YFIH"/>
    <property type="match status" value="1"/>
</dbReference>
<organism evidence="10">
    <name type="scientific">hydrothermal vent metagenome</name>
    <dbReference type="NCBI Taxonomy" id="652676"/>
    <lineage>
        <taxon>unclassified sequences</taxon>
        <taxon>metagenomes</taxon>
        <taxon>ecological metagenomes</taxon>
    </lineage>
</organism>
<evidence type="ECO:0000313" key="10">
    <source>
        <dbReference type="EMBL" id="VAX17443.1"/>
    </source>
</evidence>
<dbReference type="Gene3D" id="3.60.140.10">
    <property type="entry name" value="CNF1/YfiH-like putative cysteine hydrolases"/>
    <property type="match status" value="1"/>
</dbReference>
<comment type="catalytic activity">
    <reaction evidence="8">
        <text>adenosine + phosphate = alpha-D-ribose 1-phosphate + adenine</text>
        <dbReference type="Rhea" id="RHEA:27642"/>
        <dbReference type="ChEBI" id="CHEBI:16335"/>
        <dbReference type="ChEBI" id="CHEBI:16708"/>
        <dbReference type="ChEBI" id="CHEBI:43474"/>
        <dbReference type="ChEBI" id="CHEBI:57720"/>
        <dbReference type="EC" id="2.4.2.1"/>
    </reaction>
    <physiologicalReaction direction="left-to-right" evidence="8">
        <dbReference type="Rhea" id="RHEA:27643"/>
    </physiologicalReaction>
</comment>
<dbReference type="GO" id="GO:0016787">
    <property type="term" value="F:hydrolase activity"/>
    <property type="evidence" value="ECO:0007669"/>
    <property type="project" value="UniProtKB-KW"/>
</dbReference>
<keyword evidence="3" id="KW-0808">Transferase</keyword>
<dbReference type="AlphaFoldDB" id="A0A3B1BYQ2"/>
<dbReference type="CDD" id="cd16833">
    <property type="entry name" value="YfiH"/>
    <property type="match status" value="1"/>
</dbReference>
<keyword evidence="5" id="KW-0378">Hydrolase</keyword>
<comment type="catalytic activity">
    <reaction evidence="1">
        <text>inosine + phosphate = alpha-D-ribose 1-phosphate + hypoxanthine</text>
        <dbReference type="Rhea" id="RHEA:27646"/>
        <dbReference type="ChEBI" id="CHEBI:17368"/>
        <dbReference type="ChEBI" id="CHEBI:17596"/>
        <dbReference type="ChEBI" id="CHEBI:43474"/>
        <dbReference type="ChEBI" id="CHEBI:57720"/>
        <dbReference type="EC" id="2.4.2.1"/>
    </reaction>
    <physiologicalReaction direction="left-to-right" evidence="1">
        <dbReference type="Rhea" id="RHEA:27647"/>
    </physiologicalReaction>
</comment>
<evidence type="ECO:0000256" key="2">
    <source>
        <dbReference type="ARBA" id="ARBA00007353"/>
    </source>
</evidence>
<evidence type="ECO:0000256" key="3">
    <source>
        <dbReference type="ARBA" id="ARBA00022679"/>
    </source>
</evidence>
<dbReference type="Pfam" id="PF02578">
    <property type="entry name" value="Cu-oxidase_4"/>
    <property type="match status" value="1"/>
</dbReference>
<sequence>MKNIANLFPTNLLKSQPELTHAFSPRSLKRKDGTMGELNFASDDPLARLNLQWFLRSIGINKEDVFLVRQVHGDVVYDLKNTSASPAQVAEVQADAIITRLTDMPIGVLTADCVPVVVYDTRLQVTGVIHAGRKGTALKIVSKTIRAMQNFYGCDLENILVEMGPGIGGCCYEVDKDCIEPFKKLYPDLASMYKPLPSGKFMLDLFVANEEDARMAGIDPKNISQSGICTSCQVEHFFSYRREGKTGRMLTVAMLTPR</sequence>
<evidence type="ECO:0000256" key="7">
    <source>
        <dbReference type="ARBA" id="ARBA00047989"/>
    </source>
</evidence>
<dbReference type="NCBIfam" id="TIGR00726">
    <property type="entry name" value="peptidoglycan editing factor PgeF"/>
    <property type="match status" value="1"/>
</dbReference>
<evidence type="ECO:0000256" key="8">
    <source>
        <dbReference type="ARBA" id="ARBA00048968"/>
    </source>
</evidence>
<keyword evidence="6" id="KW-0862">Zinc</keyword>
<dbReference type="GO" id="GO:0017061">
    <property type="term" value="F:S-methyl-5-thioadenosine phosphorylase activity"/>
    <property type="evidence" value="ECO:0007669"/>
    <property type="project" value="UniProtKB-EC"/>
</dbReference>
<dbReference type="GO" id="GO:0005507">
    <property type="term" value="F:copper ion binding"/>
    <property type="evidence" value="ECO:0007669"/>
    <property type="project" value="TreeGrafter"/>
</dbReference>
<evidence type="ECO:0000256" key="9">
    <source>
        <dbReference type="ARBA" id="ARBA00049893"/>
    </source>
</evidence>
<protein>
    <submittedName>
        <fullName evidence="10">FIG00003370: Multicopper polyphenol oxidase</fullName>
    </submittedName>
</protein>
<dbReference type="InterPro" id="IPR011324">
    <property type="entry name" value="Cytotoxic_necrot_fac-like_cat"/>
</dbReference>
<evidence type="ECO:0000256" key="6">
    <source>
        <dbReference type="ARBA" id="ARBA00022833"/>
    </source>
</evidence>
<dbReference type="SUPFAM" id="SSF64438">
    <property type="entry name" value="CNF1/YfiH-like putative cysteine hydrolases"/>
    <property type="match status" value="1"/>
</dbReference>
<dbReference type="EMBL" id="UOGB01000087">
    <property type="protein sequence ID" value="VAX17443.1"/>
    <property type="molecule type" value="Genomic_DNA"/>
</dbReference>
<evidence type="ECO:0000256" key="1">
    <source>
        <dbReference type="ARBA" id="ARBA00000553"/>
    </source>
</evidence>
<dbReference type="InterPro" id="IPR038371">
    <property type="entry name" value="Cu_polyphenol_OxRdtase_sf"/>
</dbReference>
<accession>A0A3B1BYQ2</accession>
<dbReference type="InterPro" id="IPR003730">
    <property type="entry name" value="Cu_polyphenol_OxRdtase"/>
</dbReference>
<comment type="catalytic activity">
    <reaction evidence="9">
        <text>S-methyl-5'-thioadenosine + phosphate = 5-(methylsulfanyl)-alpha-D-ribose 1-phosphate + adenine</text>
        <dbReference type="Rhea" id="RHEA:11852"/>
        <dbReference type="ChEBI" id="CHEBI:16708"/>
        <dbReference type="ChEBI" id="CHEBI:17509"/>
        <dbReference type="ChEBI" id="CHEBI:43474"/>
        <dbReference type="ChEBI" id="CHEBI:58533"/>
        <dbReference type="EC" id="2.4.2.28"/>
    </reaction>
    <physiologicalReaction direction="left-to-right" evidence="9">
        <dbReference type="Rhea" id="RHEA:11853"/>
    </physiologicalReaction>
</comment>
<evidence type="ECO:0000256" key="4">
    <source>
        <dbReference type="ARBA" id="ARBA00022723"/>
    </source>
</evidence>
<proteinExistence type="inferred from homology"/>